<keyword evidence="4" id="KW-0328">Glycosyltransferase</keyword>
<dbReference type="InterPro" id="IPR002213">
    <property type="entry name" value="UDP_glucos_trans"/>
</dbReference>
<evidence type="ECO:0000256" key="9">
    <source>
        <dbReference type="ARBA" id="ARBA00023180"/>
    </source>
</evidence>
<comment type="similarity">
    <text evidence="2">Belongs to the UDP-glycosyltransferase family.</text>
</comment>
<keyword evidence="7 10" id="KW-0732">Signal</keyword>
<evidence type="ECO:0000256" key="4">
    <source>
        <dbReference type="ARBA" id="ARBA00022676"/>
    </source>
</evidence>
<dbReference type="SUPFAM" id="SSF53756">
    <property type="entry name" value="UDP-Glycosyltransferase/glycogen phosphorylase"/>
    <property type="match status" value="1"/>
</dbReference>
<dbReference type="PANTHER" id="PTHR48043:SF161">
    <property type="entry name" value="UDP GLUCURONOSYLTRANSFERASE FAMILY 1 MEMBER A1"/>
    <property type="match status" value="1"/>
</dbReference>
<dbReference type="InterPro" id="IPR050271">
    <property type="entry name" value="UDP-glycosyltransferase"/>
</dbReference>
<keyword evidence="6" id="KW-0812">Transmembrane</keyword>
<comment type="subcellular location">
    <subcellularLocation>
        <location evidence="1">Membrane</location>
        <topology evidence="1">Single-pass membrane protein</topology>
    </subcellularLocation>
</comment>
<reference evidence="11 12" key="1">
    <citation type="submission" date="2013-11" db="EMBL/GenBank/DDBJ databases">
        <title>The Damaraland mole rat (Fukomys damarensis) genome and evolution of African mole rats.</title>
        <authorList>
            <person name="Gladyshev V.N."/>
            <person name="Fang X."/>
        </authorList>
    </citation>
    <scope>NUCLEOTIDE SEQUENCE [LARGE SCALE GENOMIC DNA]</scope>
    <source>
        <tissue evidence="11">Liver</tissue>
    </source>
</reference>
<dbReference type="Gene3D" id="3.40.50.2000">
    <property type="entry name" value="Glycogen Phosphorylase B"/>
    <property type="match status" value="1"/>
</dbReference>
<dbReference type="FunFam" id="3.40.50.2000:FF:000066">
    <property type="entry name" value="UDP-glucuronosyltransferase 1-1"/>
    <property type="match status" value="1"/>
</dbReference>
<keyword evidence="9" id="KW-0325">Glycoprotein</keyword>
<proteinExistence type="inferred from homology"/>
<dbReference type="EMBL" id="KN122164">
    <property type="protein sequence ID" value="KFO32435.1"/>
    <property type="molecule type" value="Genomic_DNA"/>
</dbReference>
<evidence type="ECO:0000256" key="5">
    <source>
        <dbReference type="ARBA" id="ARBA00022679"/>
    </source>
</evidence>
<evidence type="ECO:0000313" key="11">
    <source>
        <dbReference type="EMBL" id="KFO32435.1"/>
    </source>
</evidence>
<keyword evidence="5 11" id="KW-0808">Transferase</keyword>
<keyword evidence="12" id="KW-1185">Reference proteome</keyword>
<protein>
    <recommendedName>
        <fullName evidence="3">glucuronosyltransferase</fullName>
        <ecNumber evidence="3">2.4.1.17</ecNumber>
    </recommendedName>
</protein>
<evidence type="ECO:0000256" key="7">
    <source>
        <dbReference type="ARBA" id="ARBA00022729"/>
    </source>
</evidence>
<dbReference type="STRING" id="885580.ENSFDAP00000016927"/>
<organism evidence="11 12">
    <name type="scientific">Fukomys damarensis</name>
    <name type="common">Damaraland mole rat</name>
    <name type="synonym">Cryptomys damarensis</name>
    <dbReference type="NCBI Taxonomy" id="885580"/>
    <lineage>
        <taxon>Eukaryota</taxon>
        <taxon>Metazoa</taxon>
        <taxon>Chordata</taxon>
        <taxon>Craniata</taxon>
        <taxon>Vertebrata</taxon>
        <taxon>Euteleostomi</taxon>
        <taxon>Mammalia</taxon>
        <taxon>Eutheria</taxon>
        <taxon>Euarchontoglires</taxon>
        <taxon>Glires</taxon>
        <taxon>Rodentia</taxon>
        <taxon>Hystricomorpha</taxon>
        <taxon>Bathyergidae</taxon>
        <taxon>Fukomys</taxon>
    </lineage>
</organism>
<dbReference type="GO" id="GO:0015020">
    <property type="term" value="F:glucuronosyltransferase activity"/>
    <property type="evidence" value="ECO:0007669"/>
    <property type="project" value="UniProtKB-EC"/>
</dbReference>
<dbReference type="Pfam" id="PF00201">
    <property type="entry name" value="UDPGT"/>
    <property type="match status" value="2"/>
</dbReference>
<dbReference type="GO" id="GO:0016020">
    <property type="term" value="C:membrane"/>
    <property type="evidence" value="ECO:0007669"/>
    <property type="project" value="UniProtKB-SubCell"/>
</dbReference>
<evidence type="ECO:0000256" key="3">
    <source>
        <dbReference type="ARBA" id="ARBA00012544"/>
    </source>
</evidence>
<dbReference type="PANTHER" id="PTHR48043">
    <property type="entry name" value="EG:EG0003.4 PROTEIN-RELATED"/>
    <property type="match status" value="1"/>
</dbReference>
<evidence type="ECO:0000313" key="12">
    <source>
        <dbReference type="Proteomes" id="UP000028990"/>
    </source>
</evidence>
<dbReference type="AlphaFoldDB" id="A0A091DQ84"/>
<feature type="chain" id="PRO_5001873597" description="glucuronosyltransferase" evidence="10">
    <location>
        <begin position="27"/>
        <end position="412"/>
    </location>
</feature>
<dbReference type="EC" id="2.4.1.17" evidence="3"/>
<gene>
    <name evidence="11" type="ORF">H920_06134</name>
</gene>
<evidence type="ECO:0000256" key="10">
    <source>
        <dbReference type="SAM" id="SignalP"/>
    </source>
</evidence>
<evidence type="ECO:0000256" key="2">
    <source>
        <dbReference type="ARBA" id="ARBA00009995"/>
    </source>
</evidence>
<evidence type="ECO:0000256" key="8">
    <source>
        <dbReference type="ARBA" id="ARBA00022989"/>
    </source>
</evidence>
<name>A0A091DQ84_FUKDA</name>
<accession>A0A091DQ84</accession>
<evidence type="ECO:0000256" key="6">
    <source>
        <dbReference type="ARBA" id="ARBA00022692"/>
    </source>
</evidence>
<keyword evidence="8" id="KW-0472">Membrane</keyword>
<evidence type="ECO:0000256" key="1">
    <source>
        <dbReference type="ARBA" id="ARBA00004167"/>
    </source>
</evidence>
<sequence>MAGPLPAFPRVSAGLFFLALWGLVVGDKLLVVPLDGSHWLSMKDILERLGDRGHEIVVLVPEINLLLKESKHYTRKIYPVNYSREELEERFRSFGNHHFMDRPYVTAALTEYRNTMIVIDMWFFNCQSLLKDSDTLNFLRESKFDALFTDPGLPCGVILAEYLQLPSVYLFRGFPCSLEHVFSNSPNPPSYIPRCYTEFSDHMTFPQRVVNFLVSFLENLIFHCLYSRYEDLALDLLKRDVRLPSLFQKDPVWLLRYDFVLEYPRPVLPNMVFIGGTNCKKIGALSQVLRPLKRCGKILVVSRTVTWIVEMRACFDHMIFLQSVKNMLYPLTLNYFCHIFSVPYKRVTSELLQRDVSLVNVLSRGSVWLLRGNFVFNYPRPIMPNMVIRGINYISRKPLFQVCIGAFFQSVF</sequence>
<keyword evidence="8" id="KW-1133">Transmembrane helix</keyword>
<feature type="signal peptide" evidence="10">
    <location>
        <begin position="1"/>
        <end position="26"/>
    </location>
</feature>
<dbReference type="Proteomes" id="UP000028990">
    <property type="component" value="Unassembled WGS sequence"/>
</dbReference>